<dbReference type="EMBL" id="JZWV01001095">
    <property type="protein sequence ID" value="KJY25301.1"/>
    <property type="molecule type" value="Genomic_DNA"/>
</dbReference>
<keyword evidence="3" id="KW-1185">Reference proteome</keyword>
<protein>
    <submittedName>
        <fullName evidence="2">Uncharacterized protein</fullName>
    </submittedName>
</protein>
<keyword evidence="1" id="KW-0732">Signal</keyword>
<gene>
    <name evidence="2" type="ORF">VR44_32865</name>
</gene>
<comment type="caution">
    <text evidence="2">The sequence shown here is derived from an EMBL/GenBank/DDBJ whole genome shotgun (WGS) entry which is preliminary data.</text>
</comment>
<sequence>MATVAAAALAALLAGPATPASASVSCFGSGGNTSILFYRAGSGSAVTGTLSAGHWESSGEFHLPRGYTHAAASHDSLLLYNKITGAGEVGTFTFGEYARTRTIGDLPKGWTQVEASGDSVIFYDIQTGHAVTGTLQNGKYQQVRTYDNFKKGWAAMASSCDTLTAEARPGSATFSWDASEHGTLRGGIYGRTGSLFLEEEEHLGQLTATRDSVLSWAKSGGKLALRAGTATNGWVFDLDEVGTSPLWEKVGRTADSLIFYNSDGTASTSTLVDGHYKSVGPLDEISPGWTLIEGGV</sequence>
<accession>A0A0F4IX94</accession>
<proteinExistence type="predicted"/>
<reference evidence="2 3" key="1">
    <citation type="submission" date="2015-02" db="EMBL/GenBank/DDBJ databases">
        <authorList>
            <person name="Ju K.-S."/>
            <person name="Doroghazi J.R."/>
            <person name="Metcalf W."/>
        </authorList>
    </citation>
    <scope>NUCLEOTIDE SEQUENCE [LARGE SCALE GENOMIC DNA]</scope>
    <source>
        <strain evidence="2 3">NRRL ISP-5550</strain>
    </source>
</reference>
<organism evidence="2 3">
    <name type="scientific">Streptomyces katrae</name>
    <dbReference type="NCBI Taxonomy" id="68223"/>
    <lineage>
        <taxon>Bacteria</taxon>
        <taxon>Bacillati</taxon>
        <taxon>Actinomycetota</taxon>
        <taxon>Actinomycetes</taxon>
        <taxon>Kitasatosporales</taxon>
        <taxon>Streptomycetaceae</taxon>
        <taxon>Streptomyces</taxon>
    </lineage>
</organism>
<feature type="signal peptide" evidence="1">
    <location>
        <begin position="1"/>
        <end position="22"/>
    </location>
</feature>
<dbReference type="PATRIC" id="fig|68223.7.peg.3391"/>
<dbReference type="AlphaFoldDB" id="A0A0F4IX94"/>
<name>A0A0F4IX94_9ACTN</name>
<evidence type="ECO:0000256" key="1">
    <source>
        <dbReference type="SAM" id="SignalP"/>
    </source>
</evidence>
<feature type="chain" id="PRO_5002469917" evidence="1">
    <location>
        <begin position="23"/>
        <end position="296"/>
    </location>
</feature>
<dbReference type="Proteomes" id="UP000033551">
    <property type="component" value="Unassembled WGS sequence"/>
</dbReference>
<evidence type="ECO:0000313" key="2">
    <source>
        <dbReference type="EMBL" id="KJY25301.1"/>
    </source>
</evidence>
<evidence type="ECO:0000313" key="3">
    <source>
        <dbReference type="Proteomes" id="UP000033551"/>
    </source>
</evidence>